<sequence length="427" mass="45898">MVAAYIMIAIYGKAGFAPDLPGLVQMETSAGGCQSGTGITGETMTAPVLFQEKPLTNQGRYGIATLNQPAKLNSLSLEMCQLLTEQLTLWEQDPAIAFVIFEGAGEKAFCAGGDLHQLYTSMQQYAGKPAADNVYAAQFFDVEYRLDYQIHTYSKPIICWGHGVVMGGGIGLMAGTSHRVVSESSRLAMPEVTIGLFPDVGGSWDLNHLAGRIGRFLAATGAILNAADSLFTGMADYCVRHADWSAIIADLERIDGTHIADRRQLDQRIHDVLAQHSAAATLDPGPLQTHYALLTALCANRDVVSLYRAFAALADHADPWLARAAQTMLKGAPLSVALGLTLQERALHLSLAQVFQLEYKVALNCCAHGQLQEGIRALLIDKDKNPQWQPATIEQITPADIDALLSSPWQNASDNPLASLGQGGLVQ</sequence>
<reference evidence="5 6" key="1">
    <citation type="submission" date="2019-02" db="EMBL/GenBank/DDBJ databases">
        <title>Genomic Encyclopedia of Type Strains, Phase IV (KMG-IV): sequencing the most valuable type-strain genomes for metagenomic binning, comparative biology and taxonomic classification.</title>
        <authorList>
            <person name="Goeker M."/>
        </authorList>
    </citation>
    <scope>NUCLEOTIDE SEQUENCE [LARGE SCALE GENOMIC DNA]</scope>
    <source>
        <strain evidence="5 6">DSM 23814</strain>
    </source>
</reference>
<dbReference type="EMBL" id="SHKO01000001">
    <property type="protein sequence ID" value="RZU00284.1"/>
    <property type="molecule type" value="Genomic_DNA"/>
</dbReference>
<evidence type="ECO:0000259" key="4">
    <source>
        <dbReference type="Pfam" id="PF16113"/>
    </source>
</evidence>
<organism evidence="5 6">
    <name type="scientific">Advenella incenata</name>
    <dbReference type="NCBI Taxonomy" id="267800"/>
    <lineage>
        <taxon>Bacteria</taxon>
        <taxon>Pseudomonadati</taxon>
        <taxon>Pseudomonadota</taxon>
        <taxon>Betaproteobacteria</taxon>
        <taxon>Burkholderiales</taxon>
        <taxon>Alcaligenaceae</taxon>
    </lineage>
</organism>
<dbReference type="InterPro" id="IPR045004">
    <property type="entry name" value="ECH_dom"/>
</dbReference>
<evidence type="ECO:0000256" key="2">
    <source>
        <dbReference type="ARBA" id="ARBA00011915"/>
    </source>
</evidence>
<dbReference type="PANTHER" id="PTHR43176">
    <property type="entry name" value="3-HYDROXYISOBUTYRYL-COA HYDROLASE-RELATED"/>
    <property type="match status" value="1"/>
</dbReference>
<name>A0A4Q7VUG8_9BURK</name>
<dbReference type="SUPFAM" id="SSF52096">
    <property type="entry name" value="ClpP/crotonase"/>
    <property type="match status" value="1"/>
</dbReference>
<dbReference type="InterPro" id="IPR032259">
    <property type="entry name" value="HIBYL-CoA-H"/>
</dbReference>
<dbReference type="EC" id="3.1.2.4" evidence="2"/>
<dbReference type="InterPro" id="IPR029045">
    <property type="entry name" value="ClpP/crotonase-like_dom_sf"/>
</dbReference>
<comment type="caution">
    <text evidence="5">The sequence shown here is derived from an EMBL/GenBank/DDBJ whole genome shotgun (WGS) entry which is preliminary data.</text>
</comment>
<dbReference type="PANTHER" id="PTHR43176:SF3">
    <property type="entry name" value="3-HYDROXYISOBUTYRYL-COA HYDROLASE, MITOCHONDRIAL"/>
    <property type="match status" value="1"/>
</dbReference>
<protein>
    <recommendedName>
        <fullName evidence="2">3-hydroxyisobutyryl-CoA hydrolase</fullName>
        <ecNumber evidence="2">3.1.2.4</ecNumber>
    </recommendedName>
</protein>
<feature type="domain" description="Enoyl-CoA hydratase/isomerase" evidence="4">
    <location>
        <begin position="62"/>
        <end position="404"/>
    </location>
</feature>
<keyword evidence="3" id="KW-0378">Hydrolase</keyword>
<evidence type="ECO:0000256" key="1">
    <source>
        <dbReference type="ARBA" id="ARBA00001709"/>
    </source>
</evidence>
<dbReference type="GO" id="GO:0005829">
    <property type="term" value="C:cytosol"/>
    <property type="evidence" value="ECO:0007669"/>
    <property type="project" value="TreeGrafter"/>
</dbReference>
<evidence type="ECO:0000256" key="3">
    <source>
        <dbReference type="ARBA" id="ARBA00022801"/>
    </source>
</evidence>
<keyword evidence="6" id="KW-1185">Reference proteome</keyword>
<comment type="catalytic activity">
    <reaction evidence="1">
        <text>3-hydroxy-2-methylpropanoyl-CoA + H2O = 3-hydroxy-2-methylpropanoate + CoA + H(+)</text>
        <dbReference type="Rhea" id="RHEA:20888"/>
        <dbReference type="ChEBI" id="CHEBI:11805"/>
        <dbReference type="ChEBI" id="CHEBI:15377"/>
        <dbReference type="ChEBI" id="CHEBI:15378"/>
        <dbReference type="ChEBI" id="CHEBI:57287"/>
        <dbReference type="ChEBI" id="CHEBI:57340"/>
        <dbReference type="EC" id="3.1.2.4"/>
    </reaction>
</comment>
<dbReference type="Proteomes" id="UP000293398">
    <property type="component" value="Unassembled WGS sequence"/>
</dbReference>
<dbReference type="OrthoDB" id="9790967at2"/>
<dbReference type="NCBIfam" id="NF004127">
    <property type="entry name" value="PRK05617.1"/>
    <property type="match status" value="1"/>
</dbReference>
<dbReference type="GO" id="GO:0006574">
    <property type="term" value="P:L-valine catabolic process"/>
    <property type="evidence" value="ECO:0007669"/>
    <property type="project" value="TreeGrafter"/>
</dbReference>
<dbReference type="Pfam" id="PF16113">
    <property type="entry name" value="ECH_2"/>
    <property type="match status" value="1"/>
</dbReference>
<dbReference type="GO" id="GO:0003860">
    <property type="term" value="F:3-hydroxyisobutyryl-CoA hydrolase activity"/>
    <property type="evidence" value="ECO:0007669"/>
    <property type="project" value="UniProtKB-EC"/>
</dbReference>
<gene>
    <name evidence="5" type="ORF">EV681_2092</name>
</gene>
<dbReference type="AlphaFoldDB" id="A0A4Q7VUG8"/>
<accession>A0A4Q7VUG8</accession>
<evidence type="ECO:0000313" key="6">
    <source>
        <dbReference type="Proteomes" id="UP000293398"/>
    </source>
</evidence>
<evidence type="ECO:0000313" key="5">
    <source>
        <dbReference type="EMBL" id="RZU00284.1"/>
    </source>
</evidence>
<dbReference type="Gene3D" id="3.90.226.10">
    <property type="entry name" value="2-enoyl-CoA Hydratase, Chain A, domain 1"/>
    <property type="match status" value="1"/>
</dbReference>
<dbReference type="CDD" id="cd06558">
    <property type="entry name" value="crotonase-like"/>
    <property type="match status" value="1"/>
</dbReference>
<proteinExistence type="predicted"/>